<dbReference type="STRING" id="309799.DICTH_0327"/>
<dbReference type="PaxDb" id="309799-DICTH_0327"/>
<organism evidence="1 2">
    <name type="scientific">Dictyoglomus thermophilum (strain ATCC 35947 / DSM 3960 / H-6-12)</name>
    <dbReference type="NCBI Taxonomy" id="309799"/>
    <lineage>
        <taxon>Bacteria</taxon>
        <taxon>Pseudomonadati</taxon>
        <taxon>Dictyoglomota</taxon>
        <taxon>Dictyoglomia</taxon>
        <taxon>Dictyoglomales</taxon>
        <taxon>Dictyoglomaceae</taxon>
        <taxon>Dictyoglomus</taxon>
    </lineage>
</organism>
<keyword evidence="2" id="KW-1185">Reference proteome</keyword>
<dbReference type="KEGG" id="dth:DICTH_0327"/>
<evidence type="ECO:0000313" key="2">
    <source>
        <dbReference type="Proteomes" id="UP000001733"/>
    </source>
</evidence>
<proteinExistence type="predicted"/>
<dbReference type="HOGENOM" id="CLU_3182967_0_0_0"/>
<dbReference type="AlphaFoldDB" id="B5YCF2"/>
<reference evidence="1 2" key="1">
    <citation type="journal article" date="2014" name="Genome Announc.">
        <title>Complete Genome Sequence of the Extreme Thermophile Dictyoglomus thermophilum H-6-12.</title>
        <authorList>
            <person name="Coil D.A."/>
            <person name="Badger J.H."/>
            <person name="Forberger H.C."/>
            <person name="Riggs F."/>
            <person name="Madupu R."/>
            <person name="Fedorova N."/>
            <person name="Ward N."/>
            <person name="Robb F.T."/>
            <person name="Eisen J.A."/>
        </authorList>
    </citation>
    <scope>NUCLEOTIDE SEQUENCE [LARGE SCALE GENOMIC DNA]</scope>
    <source>
        <strain evidence="2">ATCC 35947 / DSM 3960 / H-6-12</strain>
    </source>
</reference>
<accession>B5YCF2</accession>
<protein>
    <submittedName>
        <fullName evidence="1">Uncharacterized protein</fullName>
    </submittedName>
</protein>
<sequence>MWRFKKVYYKIKTSYSVKKKGDDFLKNPIGRHFVVILEDEEEKIKN</sequence>
<evidence type="ECO:0000313" key="1">
    <source>
        <dbReference type="EMBL" id="ACI19773.1"/>
    </source>
</evidence>
<name>B5YCF2_DICT6</name>
<dbReference type="EMBL" id="CP001146">
    <property type="protein sequence ID" value="ACI19773.1"/>
    <property type="molecule type" value="Genomic_DNA"/>
</dbReference>
<gene>
    <name evidence="1" type="ordered locus">DICTH_0327</name>
</gene>
<dbReference type="Proteomes" id="UP000001733">
    <property type="component" value="Chromosome"/>
</dbReference>